<comment type="caution">
    <text evidence="1">The sequence shown here is derived from an EMBL/GenBank/DDBJ whole genome shotgun (WGS) entry which is preliminary data.</text>
</comment>
<evidence type="ECO:0000313" key="2">
    <source>
        <dbReference type="Proteomes" id="UP001605036"/>
    </source>
</evidence>
<name>A0ABD1ZAE3_9MARC</name>
<protein>
    <submittedName>
        <fullName evidence="1">Uncharacterized protein</fullName>
    </submittedName>
</protein>
<keyword evidence="2" id="KW-1185">Reference proteome</keyword>
<gene>
    <name evidence="1" type="ORF">R1flu_012328</name>
</gene>
<accession>A0ABD1ZAE3</accession>
<evidence type="ECO:0000313" key="1">
    <source>
        <dbReference type="EMBL" id="KAL2644741.1"/>
    </source>
</evidence>
<sequence>MWPIRPFKYIREDSHLRQLLGDKKACWPFEYIREDSHLRQLICDKKAGGVLFGVVVGNESAQVLLEVEAETQPRQNGATLQELFRDYADRGVNGFNISCGLSSVGGHSSLLPPIHCSFAVTRVARFNPQSASHLLFREALFVRKRYSLQRSRSNLTGTLPQLVDHWKKKLDTLSFISFTSLDSGAGN</sequence>
<reference evidence="1 2" key="1">
    <citation type="submission" date="2024-09" db="EMBL/GenBank/DDBJ databases">
        <title>Chromosome-scale assembly of Riccia fluitans.</title>
        <authorList>
            <person name="Paukszto L."/>
            <person name="Sawicki J."/>
            <person name="Karawczyk K."/>
            <person name="Piernik-Szablinska J."/>
            <person name="Szczecinska M."/>
            <person name="Mazdziarz M."/>
        </authorList>
    </citation>
    <scope>NUCLEOTIDE SEQUENCE [LARGE SCALE GENOMIC DNA]</scope>
    <source>
        <strain evidence="1">Rf_01</strain>
        <tissue evidence="1">Aerial parts of the thallus</tissue>
    </source>
</reference>
<dbReference type="EMBL" id="JBHFFA010000002">
    <property type="protein sequence ID" value="KAL2644741.1"/>
    <property type="molecule type" value="Genomic_DNA"/>
</dbReference>
<dbReference type="AlphaFoldDB" id="A0ABD1ZAE3"/>
<dbReference type="Proteomes" id="UP001605036">
    <property type="component" value="Unassembled WGS sequence"/>
</dbReference>
<proteinExistence type="predicted"/>
<organism evidence="1 2">
    <name type="scientific">Riccia fluitans</name>
    <dbReference type="NCBI Taxonomy" id="41844"/>
    <lineage>
        <taxon>Eukaryota</taxon>
        <taxon>Viridiplantae</taxon>
        <taxon>Streptophyta</taxon>
        <taxon>Embryophyta</taxon>
        <taxon>Marchantiophyta</taxon>
        <taxon>Marchantiopsida</taxon>
        <taxon>Marchantiidae</taxon>
        <taxon>Marchantiales</taxon>
        <taxon>Ricciaceae</taxon>
        <taxon>Riccia</taxon>
    </lineage>
</organism>